<comment type="caution">
    <text evidence="1">The sequence shown here is derived from an EMBL/GenBank/DDBJ whole genome shotgun (WGS) entry which is preliminary data.</text>
</comment>
<organism evidence="1 3">
    <name type="scientific">Alkalihalobacillus alcalophilus ATCC 27647 = CGMCC 1.3604</name>
    <dbReference type="NCBI Taxonomy" id="1218173"/>
    <lineage>
        <taxon>Bacteria</taxon>
        <taxon>Bacillati</taxon>
        <taxon>Bacillota</taxon>
        <taxon>Bacilli</taxon>
        <taxon>Bacillales</taxon>
        <taxon>Bacillaceae</taxon>
        <taxon>Alkalihalobacillus</taxon>
    </lineage>
</organism>
<dbReference type="Proteomes" id="UP000297014">
    <property type="component" value="Unassembled WGS sequence"/>
</dbReference>
<dbReference type="InterPro" id="IPR010093">
    <property type="entry name" value="SinI_DNA-bd"/>
</dbReference>
<evidence type="ECO:0000313" key="4">
    <source>
        <dbReference type="Proteomes" id="UP000297014"/>
    </source>
</evidence>
<accession>A0A094WKG3</accession>
<dbReference type="AlphaFoldDB" id="A0A094WKG3"/>
<dbReference type="OrthoDB" id="2166477at2"/>
<evidence type="ECO:0000313" key="1">
    <source>
        <dbReference type="EMBL" id="KGA97331.1"/>
    </source>
</evidence>
<dbReference type="GO" id="GO:0003677">
    <property type="term" value="F:DNA binding"/>
    <property type="evidence" value="ECO:0007669"/>
    <property type="project" value="InterPro"/>
</dbReference>
<dbReference type="eggNOG" id="COG0166">
    <property type="taxonomic scope" value="Bacteria"/>
</dbReference>
<sequence length="76" mass="9059">MYITISELANFLGVSEQYLFKRIQNGQITAVFDGSHYLLNKEQFKWHKEQLDLKRRQIIAGQEEELPEDWDAKDED</sequence>
<proteinExistence type="predicted"/>
<reference evidence="1 3" key="1">
    <citation type="journal article" date="2014" name="Genome Announc.">
        <title>Draft Genome Sequence of Bacillus alcalophilus AV1934, a Classic Alkaliphile Isolated from Human Feces in 1934.</title>
        <authorList>
            <person name="Attie O."/>
            <person name="Jayaprakash A."/>
            <person name="Shah H."/>
            <person name="Paulsen I.T."/>
            <person name="Morino M."/>
            <person name="Takahashi Y."/>
            <person name="Narumi I."/>
            <person name="Sachidanandam R."/>
            <person name="Satoh K."/>
            <person name="Ito M."/>
            <person name="Krulwich T.A."/>
        </authorList>
    </citation>
    <scope>NUCLEOTIDE SEQUENCE [LARGE SCALE GENOMIC DNA]</scope>
    <source>
        <strain evidence="1 3">AV1934</strain>
    </source>
</reference>
<dbReference type="STRING" id="1218173.BALCAV_0211020"/>
<protein>
    <recommendedName>
        <fullName evidence="5">Helix-turn-helix domain-containing protein</fullName>
    </recommendedName>
</protein>
<dbReference type="RefSeq" id="WP_003321890.1">
    <property type="nucleotide sequence ID" value="NZ_ALPT02000032.1"/>
</dbReference>
<dbReference type="EMBL" id="ALPT02000032">
    <property type="protein sequence ID" value="KGA97331.1"/>
    <property type="molecule type" value="Genomic_DNA"/>
</dbReference>
<evidence type="ECO:0000313" key="3">
    <source>
        <dbReference type="Proteomes" id="UP000002754"/>
    </source>
</evidence>
<reference evidence="2 4" key="2">
    <citation type="submission" date="2014-01" db="EMBL/GenBank/DDBJ databases">
        <title>Draft genome sequencing of Bacillus alcalophilus CGMCC 1.3604.</title>
        <authorList>
            <person name="Yang J."/>
            <person name="Diao L."/>
            <person name="Yang S."/>
        </authorList>
    </citation>
    <scope>NUCLEOTIDE SEQUENCE [LARGE SCALE GENOMIC DNA]</scope>
    <source>
        <strain evidence="2 4">CGMCC 1.3604</strain>
    </source>
</reference>
<gene>
    <name evidence="2" type="ORF">AJ85_02875</name>
    <name evidence="1" type="ORF">BALCAV_0211020</name>
</gene>
<dbReference type="Proteomes" id="UP000002754">
    <property type="component" value="Unassembled WGS sequence"/>
</dbReference>
<evidence type="ECO:0000313" key="2">
    <source>
        <dbReference type="EMBL" id="THG91705.1"/>
    </source>
</evidence>
<dbReference type="EMBL" id="JALP01000053">
    <property type="protein sequence ID" value="THG91705.1"/>
    <property type="molecule type" value="Genomic_DNA"/>
</dbReference>
<name>A0A094WKG3_ALKAL</name>
<evidence type="ECO:0008006" key="5">
    <source>
        <dbReference type="Google" id="ProtNLM"/>
    </source>
</evidence>
<keyword evidence="3" id="KW-1185">Reference proteome</keyword>
<dbReference type="NCBIfam" id="TIGR01764">
    <property type="entry name" value="excise"/>
    <property type="match status" value="1"/>
</dbReference>